<dbReference type="InterPro" id="IPR007194">
    <property type="entry name" value="TRAPP_component"/>
</dbReference>
<dbReference type="GO" id="GO:0006888">
    <property type="term" value="P:endoplasmic reticulum to Golgi vesicle-mediated transport"/>
    <property type="evidence" value="ECO:0007669"/>
    <property type="project" value="TreeGrafter"/>
</dbReference>
<dbReference type="Proteomes" id="UP001164286">
    <property type="component" value="Unassembled WGS sequence"/>
</dbReference>
<dbReference type="InterPro" id="IPR024096">
    <property type="entry name" value="NO_sig/Golgi_transp_ligand-bd"/>
</dbReference>
<comment type="similarity">
    <text evidence="1">Belongs to the TRAPP small subunits family. BET3 subfamily.</text>
</comment>
<protein>
    <submittedName>
        <fullName evidence="3">ER to Golgi transport-related protein</fullName>
    </submittedName>
</protein>
<accession>A0AA38HBI3</accession>
<dbReference type="GO" id="GO:0005802">
    <property type="term" value="C:trans-Golgi network"/>
    <property type="evidence" value="ECO:0007669"/>
    <property type="project" value="TreeGrafter"/>
</dbReference>
<proteinExistence type="inferred from homology"/>
<evidence type="ECO:0000313" key="3">
    <source>
        <dbReference type="EMBL" id="KAI9637465.1"/>
    </source>
</evidence>
<dbReference type="InterPro" id="IPR037992">
    <property type="entry name" value="TRAPPC6/Trs33"/>
</dbReference>
<organism evidence="3 4">
    <name type="scientific">Dioszegia hungarica</name>
    <dbReference type="NCBI Taxonomy" id="4972"/>
    <lineage>
        <taxon>Eukaryota</taxon>
        <taxon>Fungi</taxon>
        <taxon>Dikarya</taxon>
        <taxon>Basidiomycota</taxon>
        <taxon>Agaricomycotina</taxon>
        <taxon>Tremellomycetes</taxon>
        <taxon>Tremellales</taxon>
        <taxon>Bulleribasidiaceae</taxon>
        <taxon>Dioszegia</taxon>
    </lineage>
</organism>
<keyword evidence="4" id="KW-1185">Reference proteome</keyword>
<name>A0AA38HBI3_9TREE</name>
<dbReference type="PANTHER" id="PTHR12817:SF0">
    <property type="entry name" value="GEO08327P1"/>
    <property type="match status" value="1"/>
</dbReference>
<dbReference type="PANTHER" id="PTHR12817">
    <property type="entry name" value="TRAFFICKING PROTEIN PARTICLE COMPLEX SUBUNIT 6B"/>
    <property type="match status" value="1"/>
</dbReference>
<feature type="region of interest" description="Disordered" evidence="2">
    <location>
        <begin position="226"/>
        <end position="245"/>
    </location>
</feature>
<dbReference type="EMBL" id="JAKWFO010000004">
    <property type="protein sequence ID" value="KAI9637465.1"/>
    <property type="molecule type" value="Genomic_DNA"/>
</dbReference>
<evidence type="ECO:0000313" key="4">
    <source>
        <dbReference type="Proteomes" id="UP001164286"/>
    </source>
</evidence>
<gene>
    <name evidence="3" type="ORF">MKK02DRAFT_43387</name>
</gene>
<dbReference type="Pfam" id="PF04051">
    <property type="entry name" value="TRAPP"/>
    <property type="match status" value="1"/>
</dbReference>
<dbReference type="SUPFAM" id="SSF111126">
    <property type="entry name" value="Ligand-binding domain in the NO signalling and Golgi transport"/>
    <property type="match status" value="1"/>
</dbReference>
<evidence type="ECO:0000256" key="2">
    <source>
        <dbReference type="SAM" id="MobiDB-lite"/>
    </source>
</evidence>
<dbReference type="AlphaFoldDB" id="A0AA38HBI3"/>
<dbReference type="RefSeq" id="XP_052947242.1">
    <property type="nucleotide sequence ID" value="XM_053092395.1"/>
</dbReference>
<dbReference type="GO" id="GO:0030008">
    <property type="term" value="C:TRAPP complex"/>
    <property type="evidence" value="ECO:0007669"/>
    <property type="project" value="TreeGrafter"/>
</dbReference>
<feature type="compositionally biased region" description="Gly residues" evidence="2">
    <location>
        <begin position="252"/>
        <end position="263"/>
    </location>
</feature>
<dbReference type="GeneID" id="77731600"/>
<evidence type="ECO:0000256" key="1">
    <source>
        <dbReference type="ARBA" id="ARBA00006218"/>
    </source>
</evidence>
<dbReference type="GO" id="GO:0005801">
    <property type="term" value="C:cis-Golgi network"/>
    <property type="evidence" value="ECO:0007669"/>
    <property type="project" value="TreeGrafter"/>
</dbReference>
<dbReference type="Gene3D" id="3.30.1380.20">
    <property type="entry name" value="Trafficking protein particle complex subunit 3"/>
    <property type="match status" value="1"/>
</dbReference>
<reference evidence="3" key="1">
    <citation type="journal article" date="2022" name="G3 (Bethesda)">
        <title>High quality genome of the basidiomycete yeast Dioszegia hungarica PDD-24b-2 isolated from cloud water.</title>
        <authorList>
            <person name="Jarrige D."/>
            <person name="Haridas S."/>
            <person name="Bleykasten-Grosshans C."/>
            <person name="Joly M."/>
            <person name="Nadalig T."/>
            <person name="Sancelme M."/>
            <person name="Vuilleumier S."/>
            <person name="Grigoriev I.V."/>
            <person name="Amato P."/>
            <person name="Bringel F."/>
        </authorList>
    </citation>
    <scope>NUCLEOTIDE SEQUENCE</scope>
    <source>
        <strain evidence="3">PDD-24b-2</strain>
    </source>
</reference>
<feature type="compositionally biased region" description="Gly residues" evidence="2">
    <location>
        <begin position="272"/>
        <end position="281"/>
    </location>
</feature>
<feature type="region of interest" description="Disordered" evidence="2">
    <location>
        <begin position="252"/>
        <end position="281"/>
    </location>
</feature>
<comment type="caution">
    <text evidence="3">The sequence shown here is derived from an EMBL/GenBank/DDBJ whole genome shotgun (WGS) entry which is preliminary data.</text>
</comment>
<dbReference type="CDD" id="cd14944">
    <property type="entry name" value="TRAPPC6A_Trs33"/>
    <property type="match status" value="1"/>
</dbReference>
<sequence>MSSRPSSTSHAYASAPTVPSALHLLAAPTPTLLDAALPGYLLPQVVRLLRESAEHVVRRRITREEELRAEGLIPGGGKGKGRAEGDVREMIDKEGSDRVERIGLMVGGYIAEKLMVARQPLASHLDIIKFICKDLFLFVYSKQIDNLRTNHRGVFVLQSHAFPPLTSLSSHRGPAADLEAAKAHLVFPQALVQGALARLGMAAYVTAECSGLPQCTFQIRTVKSTQQPPTPSVIGTPAGGTPQVGASGGPGVGAGGAGAGAGGHRPPPIGVGHLGLGIGQS</sequence>